<dbReference type="Proteomes" id="UP000484885">
    <property type="component" value="Unassembled WGS sequence"/>
</dbReference>
<evidence type="ECO:0000259" key="6">
    <source>
        <dbReference type="PROSITE" id="PS50011"/>
    </source>
</evidence>
<sequence length="822" mass="89539">MSDPDPQRYLKAKAIAEQLLAVEPVQRAATMTALCGQDPALRQDVEWLLAAAEDDSEDDAPERFQTAARSALMAVALEVPMPRNYRLLERLDAGGTGVVYLAERIDGEVTQRVALKLLLPAEELTQALADRFANERQALARLSHPNIAHLIDGGLTADGRPFLATEYVRGEPIDAWCEKRNAALDQRLELVIKVCEAVDYAHRHMVIHRDLKPSNVLVTAEGEPKLLDFGIARMMDDRPQDGTDPEGRFMTLAYASPEQLAGQSMSAASDVYSLGVILRELLTGRRPFDALVDPHERLETLKTRPLSSLRKRAAAGQSAPVAKISKDLDAIVKKALAPKPEERYRSARELARDLERLGQKRTVAARGGGKMYRLERFLARHRLSVALSLLALALLIGFMADREKQLQRISWERDRAEAVTGFMNDVFSGADSLPSRGNTVTVREILDRASERLATSEAFSPAALGSIHLALGQAYNALGLGQQALPLLSQAREDLASSSSLTEQAHIEAEIAAAFDSAGRAAAAIAADRRALALYSQTAEAGSDRVLRVRIRKLRNHANVMDVPLDQTVAELESIVADLAARPSGTPELLFEARSALVAAYVIQNQPERALQTAREAEPLARQLYDADDPRRLRGQHAHATALMLSDPALAIERFGQLVADHERLVGPSQRLANTLGNLGVALASAERDAEAIAAFQRAAAMIENVAGRDHYLYRLSVSNRAALHLRVGEPDVAERLIRALLTGSADLDEPLGGIELSYRAQALDILGSALVQQDRLAEAAQAYRQALALLPAGPDQATGDLRNTLSERLDLVERQLGQAVP</sequence>
<dbReference type="Pfam" id="PF00069">
    <property type="entry name" value="Pkinase"/>
    <property type="match status" value="1"/>
</dbReference>
<keyword evidence="2" id="KW-0547">Nucleotide-binding</keyword>
<evidence type="ECO:0000313" key="9">
    <source>
        <dbReference type="Proteomes" id="UP000484885"/>
    </source>
</evidence>
<dbReference type="InterPro" id="IPR008271">
    <property type="entry name" value="Ser/Thr_kinase_AS"/>
</dbReference>
<dbReference type="Pfam" id="PF13424">
    <property type="entry name" value="TPR_12"/>
    <property type="match status" value="1"/>
</dbReference>
<dbReference type="PANTHER" id="PTHR43289:SF34">
    <property type="entry name" value="SERINE_THREONINE-PROTEIN KINASE YBDM-RELATED"/>
    <property type="match status" value="1"/>
</dbReference>
<proteinExistence type="predicted"/>
<feature type="domain" description="Protein kinase" evidence="6">
    <location>
        <begin position="85"/>
        <end position="357"/>
    </location>
</feature>
<dbReference type="SMART" id="SM00028">
    <property type="entry name" value="TPR"/>
    <property type="match status" value="4"/>
</dbReference>
<feature type="domain" description="Ubiquitin-like" evidence="7">
    <location>
        <begin position="547"/>
        <end position="594"/>
    </location>
</feature>
<dbReference type="GO" id="GO:0004674">
    <property type="term" value="F:protein serine/threonine kinase activity"/>
    <property type="evidence" value="ECO:0007669"/>
    <property type="project" value="UniProtKB-KW"/>
</dbReference>
<evidence type="ECO:0000256" key="1">
    <source>
        <dbReference type="ARBA" id="ARBA00022679"/>
    </source>
</evidence>
<evidence type="ECO:0000256" key="3">
    <source>
        <dbReference type="ARBA" id="ARBA00022777"/>
    </source>
</evidence>
<evidence type="ECO:0000256" key="2">
    <source>
        <dbReference type="ARBA" id="ARBA00022741"/>
    </source>
</evidence>
<keyword evidence="3 8" id="KW-0418">Kinase</keyword>
<dbReference type="InterPro" id="IPR011009">
    <property type="entry name" value="Kinase-like_dom_sf"/>
</dbReference>
<evidence type="ECO:0000313" key="8">
    <source>
        <dbReference type="EMBL" id="NDY96083.1"/>
    </source>
</evidence>
<keyword evidence="8" id="KW-0723">Serine/threonine-protein kinase</keyword>
<dbReference type="PROSITE" id="PS00108">
    <property type="entry name" value="PROTEIN_KINASE_ST"/>
    <property type="match status" value="1"/>
</dbReference>
<evidence type="ECO:0000256" key="4">
    <source>
        <dbReference type="ARBA" id="ARBA00022840"/>
    </source>
</evidence>
<dbReference type="Gene3D" id="1.25.40.10">
    <property type="entry name" value="Tetratricopeptide repeat domain"/>
    <property type="match status" value="1"/>
</dbReference>
<reference evidence="8 9" key="1">
    <citation type="submission" date="2020-02" db="EMBL/GenBank/DDBJ databases">
        <authorList>
            <person name="Zhang X.-Y."/>
        </authorList>
    </citation>
    <scope>NUCLEOTIDE SEQUENCE [LARGE SCALE GENOMIC DNA]</scope>
    <source>
        <strain evidence="8 9">C33</strain>
    </source>
</reference>
<dbReference type="PANTHER" id="PTHR43289">
    <property type="entry name" value="MITOGEN-ACTIVATED PROTEIN KINASE KINASE KINASE 20-RELATED"/>
    <property type="match status" value="1"/>
</dbReference>
<dbReference type="Gene3D" id="1.10.510.10">
    <property type="entry name" value="Transferase(Phosphotransferase) domain 1"/>
    <property type="match status" value="1"/>
</dbReference>
<dbReference type="SMART" id="SM00220">
    <property type="entry name" value="S_TKc"/>
    <property type="match status" value="1"/>
</dbReference>
<organism evidence="8 9">
    <name type="scientific">Wenzhouxiangella limi</name>
    <dbReference type="NCBI Taxonomy" id="2707351"/>
    <lineage>
        <taxon>Bacteria</taxon>
        <taxon>Pseudomonadati</taxon>
        <taxon>Pseudomonadota</taxon>
        <taxon>Gammaproteobacteria</taxon>
        <taxon>Chromatiales</taxon>
        <taxon>Wenzhouxiangellaceae</taxon>
        <taxon>Wenzhouxiangella</taxon>
    </lineage>
</organism>
<keyword evidence="9" id="KW-1185">Reference proteome</keyword>
<dbReference type="SUPFAM" id="SSF56112">
    <property type="entry name" value="Protein kinase-like (PK-like)"/>
    <property type="match status" value="1"/>
</dbReference>
<dbReference type="RefSeq" id="WP_164211462.1">
    <property type="nucleotide sequence ID" value="NZ_JAAGSC010000041.1"/>
</dbReference>
<dbReference type="CDD" id="cd14014">
    <property type="entry name" value="STKc_PknB_like"/>
    <property type="match status" value="1"/>
</dbReference>
<dbReference type="PROSITE" id="PS50011">
    <property type="entry name" value="PROTEIN_KINASE_DOM"/>
    <property type="match status" value="1"/>
</dbReference>
<dbReference type="AlphaFoldDB" id="A0A845UW66"/>
<gene>
    <name evidence="8" type="ORF">G3I74_10110</name>
</gene>
<dbReference type="EMBL" id="JAAGSC010000041">
    <property type="protein sequence ID" value="NDY96083.1"/>
    <property type="molecule type" value="Genomic_DNA"/>
</dbReference>
<protein>
    <submittedName>
        <fullName evidence="8">Serine/threonine protein kinase</fullName>
    </submittedName>
</protein>
<dbReference type="PROSITE" id="PS50053">
    <property type="entry name" value="UBIQUITIN_2"/>
    <property type="match status" value="1"/>
</dbReference>
<dbReference type="InterPro" id="IPR000626">
    <property type="entry name" value="Ubiquitin-like_dom"/>
</dbReference>
<keyword evidence="5" id="KW-0802">TPR repeat</keyword>
<dbReference type="InterPro" id="IPR000719">
    <property type="entry name" value="Prot_kinase_dom"/>
</dbReference>
<evidence type="ECO:0000256" key="5">
    <source>
        <dbReference type="PROSITE-ProRule" id="PRU00339"/>
    </source>
</evidence>
<comment type="caution">
    <text evidence="8">The sequence shown here is derived from an EMBL/GenBank/DDBJ whole genome shotgun (WGS) entry which is preliminary data.</text>
</comment>
<dbReference type="GO" id="GO:0005524">
    <property type="term" value="F:ATP binding"/>
    <property type="evidence" value="ECO:0007669"/>
    <property type="project" value="UniProtKB-KW"/>
</dbReference>
<keyword evidence="4" id="KW-0067">ATP-binding</keyword>
<dbReference type="PROSITE" id="PS50005">
    <property type="entry name" value="TPR"/>
    <property type="match status" value="1"/>
</dbReference>
<name>A0A845UW66_9GAMM</name>
<dbReference type="SUPFAM" id="SSF48452">
    <property type="entry name" value="TPR-like"/>
    <property type="match status" value="1"/>
</dbReference>
<dbReference type="InterPro" id="IPR011990">
    <property type="entry name" value="TPR-like_helical_dom_sf"/>
</dbReference>
<keyword evidence="1" id="KW-0808">Transferase</keyword>
<dbReference type="InterPro" id="IPR019734">
    <property type="entry name" value="TPR_rpt"/>
</dbReference>
<feature type="repeat" description="TPR" evidence="5">
    <location>
        <begin position="761"/>
        <end position="794"/>
    </location>
</feature>
<evidence type="ECO:0000259" key="7">
    <source>
        <dbReference type="PROSITE" id="PS50053"/>
    </source>
</evidence>
<accession>A0A845UW66</accession>
<dbReference type="Gene3D" id="3.30.200.20">
    <property type="entry name" value="Phosphorylase Kinase, domain 1"/>
    <property type="match status" value="1"/>
</dbReference>